<comment type="caution">
    <text evidence="2">The sequence shown here is derived from an EMBL/GenBank/DDBJ whole genome shotgun (WGS) entry which is preliminary data.</text>
</comment>
<protein>
    <submittedName>
        <fullName evidence="2">Hemerythrin domain-containing protein</fullName>
    </submittedName>
</protein>
<dbReference type="PANTHER" id="PTHR39966">
    <property type="entry name" value="BLL2471 PROTEIN-RELATED"/>
    <property type="match status" value="1"/>
</dbReference>
<dbReference type="Pfam" id="PF01814">
    <property type="entry name" value="Hemerythrin"/>
    <property type="match status" value="1"/>
</dbReference>
<feature type="domain" description="Hemerythrin-like" evidence="1">
    <location>
        <begin position="9"/>
        <end position="144"/>
    </location>
</feature>
<evidence type="ECO:0000259" key="1">
    <source>
        <dbReference type="Pfam" id="PF01814"/>
    </source>
</evidence>
<dbReference type="CDD" id="cd12108">
    <property type="entry name" value="Hr-like"/>
    <property type="match status" value="1"/>
</dbReference>
<evidence type="ECO:0000313" key="2">
    <source>
        <dbReference type="EMBL" id="MDL5031155.1"/>
    </source>
</evidence>
<name>A0ABT7LHN0_9BURK</name>
<dbReference type="EMBL" id="JASVDS010000001">
    <property type="protein sequence ID" value="MDL5031155.1"/>
    <property type="molecule type" value="Genomic_DNA"/>
</dbReference>
<organism evidence="2 3">
    <name type="scientific">Roseateles subflavus</name>
    <dbReference type="NCBI Taxonomy" id="3053353"/>
    <lineage>
        <taxon>Bacteria</taxon>
        <taxon>Pseudomonadati</taxon>
        <taxon>Pseudomonadota</taxon>
        <taxon>Betaproteobacteria</taxon>
        <taxon>Burkholderiales</taxon>
        <taxon>Sphaerotilaceae</taxon>
        <taxon>Roseateles</taxon>
    </lineage>
</organism>
<proteinExistence type="predicted"/>
<dbReference type="Gene3D" id="1.20.120.520">
    <property type="entry name" value="nmb1532 protein domain like"/>
    <property type="match status" value="1"/>
</dbReference>
<keyword evidence="3" id="KW-1185">Reference proteome</keyword>
<gene>
    <name evidence="2" type="ORF">QRD43_04475</name>
</gene>
<dbReference type="PANTHER" id="PTHR39966:SF1">
    <property type="entry name" value="HEMERYTHRIN-LIKE DOMAIN-CONTAINING PROTEIN"/>
    <property type="match status" value="1"/>
</dbReference>
<accession>A0ABT7LHN0</accession>
<sequence length="211" mass="24120">MTGLKPLTLRIIRDEHSALAAMLRTLPLLLAEHRRAGTLPDFSALRAMLFYVDEFPERLHHPKESELLFPKLRARAPALRELLDKLDDDHARGERAIRDLEHTLLGFEMLGDARRQPFEQQAERYVHHYLQHMEIEEREILPAAIQLLSEEDWQDLDEAFAQNQDPLTGRHLGQRQQDLAGPYQAVFQRVLGALPEPLGLAPAPGRGPGRT</sequence>
<dbReference type="InterPro" id="IPR012312">
    <property type="entry name" value="Hemerythrin-like"/>
</dbReference>
<evidence type="ECO:0000313" key="3">
    <source>
        <dbReference type="Proteomes" id="UP001238603"/>
    </source>
</evidence>
<dbReference type="Proteomes" id="UP001238603">
    <property type="component" value="Unassembled WGS sequence"/>
</dbReference>
<reference evidence="2 3" key="1">
    <citation type="submission" date="2023-06" db="EMBL/GenBank/DDBJ databases">
        <title>Pelomonas sp. APW6 16S ribosomal RNA gene genome sequencing and assembly.</title>
        <authorList>
            <person name="Woo H."/>
        </authorList>
    </citation>
    <scope>NUCLEOTIDE SEQUENCE [LARGE SCALE GENOMIC DNA]</scope>
    <source>
        <strain evidence="2 3">APW6</strain>
    </source>
</reference>
<dbReference type="RefSeq" id="WP_285981270.1">
    <property type="nucleotide sequence ID" value="NZ_JASVDS010000001.1"/>
</dbReference>